<accession>A0ABW4HUG8</accession>
<dbReference type="EMBL" id="JBHUDE010000135">
    <property type="protein sequence ID" value="MFD1608832.1"/>
    <property type="molecule type" value="Genomic_DNA"/>
</dbReference>
<dbReference type="NCBIfam" id="NF041635">
    <property type="entry name" value="STM3941_fam"/>
    <property type="match status" value="1"/>
</dbReference>
<feature type="transmembrane region" description="Helical" evidence="1">
    <location>
        <begin position="279"/>
        <end position="304"/>
    </location>
</feature>
<sequence length="313" mass="37223">MIHDKIEFYHSKGKLFLGIIFSLLFVAMGTFLIYVAYIESILIFFLILFTIVMLSFFAGANILKMFRGYPYIIITEEYIQLDPFTKSEVTIYFSDIENIKISEVSFQKILEIVLYEEDDYFAQLSLHNKIRLFMNRVTGFSLFTIGLNAIRKKERSALLGALDFIIQQKISIESTFIETAQKHHKEVDLLEKYNPTPEVERSINRSYFLKSYSHGFMIFALSFIFFYLLLGRNNNYLSYIIFNFIIYPFAKVLIDWLFGFKFRHKIEKQKGVTYYFKQLLYMFDFILFHVSFLIAPFGILFLLIRMVVIRIKR</sequence>
<keyword evidence="3" id="KW-1185">Reference proteome</keyword>
<evidence type="ECO:0000256" key="1">
    <source>
        <dbReference type="SAM" id="Phobius"/>
    </source>
</evidence>
<feature type="transmembrane region" description="Helical" evidence="1">
    <location>
        <begin position="15"/>
        <end position="35"/>
    </location>
</feature>
<dbReference type="RefSeq" id="WP_379598270.1">
    <property type="nucleotide sequence ID" value="NZ_JBHUDE010000135.1"/>
</dbReference>
<keyword evidence="1" id="KW-0472">Membrane</keyword>
<dbReference type="Proteomes" id="UP001597221">
    <property type="component" value="Unassembled WGS sequence"/>
</dbReference>
<protein>
    <submittedName>
        <fullName evidence="2">STM3941 family protein</fullName>
    </submittedName>
</protein>
<feature type="transmembrane region" description="Helical" evidence="1">
    <location>
        <begin position="41"/>
        <end position="63"/>
    </location>
</feature>
<feature type="transmembrane region" description="Helical" evidence="1">
    <location>
        <begin position="211"/>
        <end position="230"/>
    </location>
</feature>
<comment type="caution">
    <text evidence="2">The sequence shown here is derived from an EMBL/GenBank/DDBJ whole genome shotgun (WGS) entry which is preliminary data.</text>
</comment>
<dbReference type="InterPro" id="IPR048136">
    <property type="entry name" value="STM3941-like"/>
</dbReference>
<organism evidence="2 3">
    <name type="scientific">Oceanobacillus luteolus</name>
    <dbReference type="NCBI Taxonomy" id="1274358"/>
    <lineage>
        <taxon>Bacteria</taxon>
        <taxon>Bacillati</taxon>
        <taxon>Bacillota</taxon>
        <taxon>Bacilli</taxon>
        <taxon>Bacillales</taxon>
        <taxon>Bacillaceae</taxon>
        <taxon>Oceanobacillus</taxon>
    </lineage>
</organism>
<keyword evidence="1" id="KW-1133">Transmembrane helix</keyword>
<keyword evidence="1" id="KW-0812">Transmembrane</keyword>
<reference evidence="3" key="1">
    <citation type="journal article" date="2019" name="Int. J. Syst. Evol. Microbiol.">
        <title>The Global Catalogue of Microorganisms (GCM) 10K type strain sequencing project: providing services to taxonomists for standard genome sequencing and annotation.</title>
        <authorList>
            <consortium name="The Broad Institute Genomics Platform"/>
            <consortium name="The Broad Institute Genome Sequencing Center for Infectious Disease"/>
            <person name="Wu L."/>
            <person name="Ma J."/>
        </authorList>
    </citation>
    <scope>NUCLEOTIDE SEQUENCE [LARGE SCALE GENOMIC DNA]</scope>
    <source>
        <strain evidence="3">CGMCC 1.12376</strain>
    </source>
</reference>
<feature type="transmembrane region" description="Helical" evidence="1">
    <location>
        <begin position="236"/>
        <end position="258"/>
    </location>
</feature>
<evidence type="ECO:0000313" key="2">
    <source>
        <dbReference type="EMBL" id="MFD1608832.1"/>
    </source>
</evidence>
<name>A0ABW4HUG8_9BACI</name>
<proteinExistence type="predicted"/>
<gene>
    <name evidence="2" type="ORF">ACFSBH_14495</name>
</gene>
<evidence type="ECO:0000313" key="3">
    <source>
        <dbReference type="Proteomes" id="UP001597221"/>
    </source>
</evidence>